<keyword evidence="3" id="KW-1185">Reference proteome</keyword>
<name>E8V212_TERSS</name>
<dbReference type="InterPro" id="IPR024447">
    <property type="entry name" value="YXWGXW_rpt"/>
</dbReference>
<feature type="region of interest" description="Disordered" evidence="1">
    <location>
        <begin position="313"/>
        <end position="351"/>
    </location>
</feature>
<evidence type="ECO:0000313" key="3">
    <source>
        <dbReference type="Proteomes" id="UP000006844"/>
    </source>
</evidence>
<sequence length="566" mass="63687">MLRKSASMFTVRVVYRAECFGACVMERRTFGTRFFGASAGIVLSVMLVGCHQQTPLVPAPIENGSAANGADPAAANMLQVPQDATGAPVQRTASQGTQVAGQSYTQVPTQNGENYPQGQDQSLQPGYDPQQQSGDDSAYENGADAYAQYVDNSVPPAAQAPPPLPVYEQPDAPGPNYLWTPGYWSYGGGGYYWVPGAWVAAPYEGALWTPGWWGYYGNQYRFHHGYWAPHVGFYGGINYGFGYVGIGYFGGYWNRDRFQYNQAVNHISPRMVQNNVYVRNVTINNSYRNDTRTSFYGAGGVRRPITVQERLAARQPSTPPMRSQMEFRQQAQQNRAQAFSQNHGQPATSFARQGLAADRGIQRPAAVNPAVLQQQARELQTRQQQQRQVTTNQQNQQNVRQQQQIQTRQGQQQQLQHQQVANQQAQRQQQTQANNAQRQQQANTQRQQQVQQRQQATQNVQRQQAQQRTQQVQQQQTQARQQQQVQQNAQRAQQNAQRVQQQNAQRQQQNVQRQQQQVQQNAQRQQQVQQQQVQHQQQVRPAPAAPARPAGPQPHAAPEGGGEHHH</sequence>
<protein>
    <submittedName>
        <fullName evidence="2">Putative lipoprotein</fullName>
    </submittedName>
</protein>
<feature type="region of interest" description="Disordered" evidence="1">
    <location>
        <begin position="513"/>
        <end position="566"/>
    </location>
</feature>
<feature type="region of interest" description="Disordered" evidence="1">
    <location>
        <begin position="425"/>
        <end position="450"/>
    </location>
</feature>
<feature type="compositionally biased region" description="Polar residues" evidence="1">
    <location>
        <begin position="91"/>
        <end position="135"/>
    </location>
</feature>
<feature type="compositionally biased region" description="Pro residues" evidence="1">
    <location>
        <begin position="543"/>
        <end position="552"/>
    </location>
</feature>
<feature type="region of interest" description="Disordered" evidence="1">
    <location>
        <begin position="84"/>
        <end position="139"/>
    </location>
</feature>
<gene>
    <name evidence="2" type="ordered locus">AciPR4_3820</name>
</gene>
<dbReference type="STRING" id="401053.AciPR4_3820"/>
<reference evidence="2 3" key="1">
    <citation type="journal article" date="2012" name="Stand. Genomic Sci.">
        <title>Complete genome sequence of Terriglobus saanensis type strain SP1PR4(T), an Acidobacteria from tundra soil.</title>
        <authorList>
            <person name="Rawat S.R."/>
            <person name="Mannisto M.K."/>
            <person name="Starovoytov V."/>
            <person name="Goodwin L."/>
            <person name="Nolan M."/>
            <person name="Hauser L."/>
            <person name="Land M."/>
            <person name="Davenport K.W."/>
            <person name="Woyke T."/>
            <person name="Haggblom M.M."/>
        </authorList>
    </citation>
    <scope>NUCLEOTIDE SEQUENCE</scope>
    <source>
        <strain evidence="3">ATCC BAA-1853 / DSM 23119 / SP1PR4</strain>
    </source>
</reference>
<proteinExistence type="predicted"/>
<dbReference type="Pfam" id="PF12779">
    <property type="entry name" value="WXXGXW"/>
    <property type="match status" value="1"/>
</dbReference>
<dbReference type="HOGENOM" id="CLU_457685_0_0_0"/>
<organism evidence="2 3">
    <name type="scientific">Terriglobus saanensis (strain ATCC BAA-1853 / DSM 23119 / SP1PR4)</name>
    <dbReference type="NCBI Taxonomy" id="401053"/>
    <lineage>
        <taxon>Bacteria</taxon>
        <taxon>Pseudomonadati</taxon>
        <taxon>Acidobacteriota</taxon>
        <taxon>Terriglobia</taxon>
        <taxon>Terriglobales</taxon>
        <taxon>Acidobacteriaceae</taxon>
        <taxon>Terriglobus</taxon>
    </lineage>
</organism>
<dbReference type="AlphaFoldDB" id="E8V212"/>
<dbReference type="KEGG" id="tsa:AciPR4_3820"/>
<dbReference type="Proteomes" id="UP000006844">
    <property type="component" value="Chromosome"/>
</dbReference>
<dbReference type="eggNOG" id="COG0810">
    <property type="taxonomic scope" value="Bacteria"/>
</dbReference>
<evidence type="ECO:0000313" key="2">
    <source>
        <dbReference type="EMBL" id="ADV84569.1"/>
    </source>
</evidence>
<keyword evidence="2" id="KW-0449">Lipoprotein</keyword>
<dbReference type="EMBL" id="CP002467">
    <property type="protein sequence ID" value="ADV84569.1"/>
    <property type="molecule type" value="Genomic_DNA"/>
</dbReference>
<accession>E8V212</accession>
<feature type="compositionally biased region" description="Low complexity" evidence="1">
    <location>
        <begin position="327"/>
        <end position="342"/>
    </location>
</feature>
<feature type="compositionally biased region" description="Low complexity" evidence="1">
    <location>
        <begin position="513"/>
        <end position="542"/>
    </location>
</feature>
<evidence type="ECO:0000256" key="1">
    <source>
        <dbReference type="SAM" id="MobiDB-lite"/>
    </source>
</evidence>